<evidence type="ECO:0000313" key="8">
    <source>
        <dbReference type="EMBL" id="TBW57395.1"/>
    </source>
</evidence>
<dbReference type="Pfam" id="PF13438">
    <property type="entry name" value="DUF4113"/>
    <property type="match status" value="1"/>
</dbReference>
<dbReference type="Pfam" id="PF00817">
    <property type="entry name" value="IMS"/>
    <property type="match status" value="1"/>
</dbReference>
<dbReference type="InterPro" id="IPR024728">
    <property type="entry name" value="PolY_HhH_motif"/>
</dbReference>
<organism evidence="8 9">
    <name type="scientific">Marinobacter halodurans</name>
    <dbReference type="NCBI Taxonomy" id="2528979"/>
    <lineage>
        <taxon>Bacteria</taxon>
        <taxon>Pseudomonadati</taxon>
        <taxon>Pseudomonadota</taxon>
        <taxon>Gammaproteobacteria</taxon>
        <taxon>Pseudomonadales</taxon>
        <taxon>Marinobacteraceae</taxon>
        <taxon>Marinobacter</taxon>
    </lineage>
</organism>
<dbReference type="PANTHER" id="PTHR11076">
    <property type="entry name" value="DNA REPAIR POLYMERASE UMUC / TRANSFERASE FAMILY MEMBER"/>
    <property type="match status" value="1"/>
</dbReference>
<evidence type="ECO:0000256" key="5">
    <source>
        <dbReference type="ARBA" id="ARBA00023204"/>
    </source>
</evidence>
<dbReference type="InterPro" id="IPR017961">
    <property type="entry name" value="DNA_pol_Y-fam_little_finger"/>
</dbReference>
<dbReference type="Pfam" id="PF11799">
    <property type="entry name" value="IMS_C"/>
    <property type="match status" value="1"/>
</dbReference>
<keyword evidence="5" id="KW-0234">DNA repair</keyword>
<evidence type="ECO:0000259" key="7">
    <source>
        <dbReference type="PROSITE" id="PS50173"/>
    </source>
</evidence>
<reference evidence="8 9" key="1">
    <citation type="submission" date="2019-02" db="EMBL/GenBank/DDBJ databases">
        <title>Marinobacter halodurans sp. nov., a marine bacterium isolated from sea tidal flat.</title>
        <authorList>
            <person name="Yoo Y."/>
            <person name="Lee D.W."/>
            <person name="Kim B.S."/>
            <person name="Kim J.-J."/>
        </authorList>
    </citation>
    <scope>NUCLEOTIDE SEQUENCE [LARGE SCALE GENOMIC DNA]</scope>
    <source>
        <strain evidence="8 9">YJ-S3-2</strain>
    </source>
</reference>
<dbReference type="Gene3D" id="3.30.70.270">
    <property type="match status" value="1"/>
</dbReference>
<sequence>MRPACFALVDVDNFYVSCERVFDPSLNGRPVIVVGNNDQCCVARSSEVKAIGIKMGEPLFKLQPQIQRHGIIIRSSNYSLYGAMSARFSTILSALAPTVLEYSIDEAFLDLTSLQAHYDLSEHARGVKQTVLRWTGLPVCVGFSTSLTLAKLASRAAKKYPAARGVVDLTDPARQRRLMAITPVGDIWGVGPRIARKLRAMGIESALQLADTDPSLIRSRFSVVMERTVRDLQGEAHHRIETSPPAKGQIICSKSFGTRVTELADMLAAVTSYVVRAAEKLRSEKRVAGRLSVFLMTSRFLEHGGYSNEASSSLERPTADTRNLIVCATRLTRKLWKDGHRFTKAGVMLTDFRDPLCEQHDLFSTDARSQGRSQALMDTLDCINGSGLGRIQFARQRISEDSWGMKRERLSPNYLSRWSDIPEAK</sequence>
<dbReference type="EMBL" id="SJDL01000008">
    <property type="protein sequence ID" value="TBW57395.1"/>
    <property type="molecule type" value="Genomic_DNA"/>
</dbReference>
<evidence type="ECO:0000256" key="1">
    <source>
        <dbReference type="ARBA" id="ARBA00010945"/>
    </source>
</evidence>
<accession>A0ABY1ZRA3</accession>
<evidence type="ECO:0000256" key="3">
    <source>
        <dbReference type="ARBA" id="ARBA00023125"/>
    </source>
</evidence>
<dbReference type="Gene3D" id="1.10.150.20">
    <property type="entry name" value="5' to 3' exonuclease, C-terminal subdomain"/>
    <property type="match status" value="1"/>
</dbReference>
<comment type="caution">
    <text evidence="8">The sequence shown here is derived from an EMBL/GenBank/DDBJ whole genome shotgun (WGS) entry which is preliminary data.</text>
</comment>
<evidence type="ECO:0000256" key="6">
    <source>
        <dbReference type="ARBA" id="ARBA00023236"/>
    </source>
</evidence>
<name>A0ABY1ZRA3_9GAMM</name>
<dbReference type="PANTHER" id="PTHR11076:SF34">
    <property type="entry name" value="PROTEIN UMUC"/>
    <property type="match status" value="1"/>
</dbReference>
<dbReference type="Pfam" id="PF11798">
    <property type="entry name" value="IMS_HHH"/>
    <property type="match status" value="1"/>
</dbReference>
<dbReference type="InterPro" id="IPR001126">
    <property type="entry name" value="UmuC"/>
</dbReference>
<evidence type="ECO:0000256" key="4">
    <source>
        <dbReference type="ARBA" id="ARBA00023199"/>
    </source>
</evidence>
<feature type="domain" description="UmuC" evidence="7">
    <location>
        <begin position="6"/>
        <end position="191"/>
    </location>
</feature>
<dbReference type="InterPro" id="IPR043502">
    <property type="entry name" value="DNA/RNA_pol_sf"/>
</dbReference>
<dbReference type="GO" id="GO:0003887">
    <property type="term" value="F:DNA-directed DNA polymerase activity"/>
    <property type="evidence" value="ECO:0007669"/>
    <property type="project" value="UniProtKB-EC"/>
</dbReference>
<dbReference type="RefSeq" id="WP_131480410.1">
    <property type="nucleotide sequence ID" value="NZ_SJDL01000008.1"/>
</dbReference>
<dbReference type="InterPro" id="IPR043128">
    <property type="entry name" value="Rev_trsase/Diguanyl_cyclase"/>
</dbReference>
<dbReference type="InterPro" id="IPR036775">
    <property type="entry name" value="DNA_pol_Y-fam_lit_finger_sf"/>
</dbReference>
<dbReference type="Gene3D" id="3.30.1490.100">
    <property type="entry name" value="DNA polymerase, Y-family, little finger domain"/>
    <property type="match status" value="1"/>
</dbReference>
<keyword evidence="6" id="KW-0742">SOS response</keyword>
<keyword evidence="3" id="KW-0238">DNA-binding</keyword>
<dbReference type="PROSITE" id="PS50173">
    <property type="entry name" value="UMUC"/>
    <property type="match status" value="1"/>
</dbReference>
<dbReference type="InterPro" id="IPR050116">
    <property type="entry name" value="DNA_polymerase-Y"/>
</dbReference>
<dbReference type="Gene3D" id="3.40.1170.60">
    <property type="match status" value="1"/>
</dbReference>
<evidence type="ECO:0000313" key="9">
    <source>
        <dbReference type="Proteomes" id="UP000313645"/>
    </source>
</evidence>
<protein>
    <submittedName>
        <fullName evidence="8">Translesion error-prone DNA polymerase V subunit UmuC</fullName>
        <ecNumber evidence="8">2.7.7.7</ecNumber>
    </submittedName>
</protein>
<keyword evidence="4" id="KW-0741">SOS mutagenesis</keyword>
<dbReference type="EC" id="2.7.7.7" evidence="8"/>
<keyword evidence="8" id="KW-0548">Nucleotidyltransferase</keyword>
<dbReference type="NCBIfam" id="NF002955">
    <property type="entry name" value="PRK03609.1"/>
    <property type="match status" value="1"/>
</dbReference>
<proteinExistence type="inferred from homology"/>
<keyword evidence="8" id="KW-0808">Transferase</keyword>
<keyword evidence="2" id="KW-0227">DNA damage</keyword>
<evidence type="ECO:0000256" key="2">
    <source>
        <dbReference type="ARBA" id="ARBA00022763"/>
    </source>
</evidence>
<dbReference type="Proteomes" id="UP000313645">
    <property type="component" value="Unassembled WGS sequence"/>
</dbReference>
<dbReference type="CDD" id="cd01700">
    <property type="entry name" value="PolY_Pol_V_umuC"/>
    <property type="match status" value="1"/>
</dbReference>
<comment type="similarity">
    <text evidence="1">Belongs to the DNA polymerase type-Y family.</text>
</comment>
<keyword evidence="9" id="KW-1185">Reference proteome</keyword>
<dbReference type="SUPFAM" id="SSF56672">
    <property type="entry name" value="DNA/RNA polymerases"/>
    <property type="match status" value="1"/>
</dbReference>
<dbReference type="InterPro" id="IPR025188">
    <property type="entry name" value="DUF4113"/>
</dbReference>
<gene>
    <name evidence="8" type="primary">umuC</name>
    <name evidence="8" type="ORF">EZI54_06985</name>
</gene>